<evidence type="ECO:0000313" key="2">
    <source>
        <dbReference type="Proteomes" id="UP000008227"/>
    </source>
</evidence>
<sequence>MWYIYTMEYYSAIKKDDIMPFAATWMELENLILSEMSQKDKDKYHIFFLTSKLLQNVPRFKPLTFHFSPDLLLNNKSIYSTAYFSSLLDI</sequence>
<reference evidence="1" key="3">
    <citation type="submission" date="2025-09" db="UniProtKB">
        <authorList>
            <consortium name="Ensembl"/>
        </authorList>
    </citation>
    <scope>IDENTIFICATION</scope>
</reference>
<organism evidence="1 2">
    <name type="scientific">Sus scrofa</name>
    <name type="common">Pig</name>
    <dbReference type="NCBI Taxonomy" id="9823"/>
    <lineage>
        <taxon>Eukaryota</taxon>
        <taxon>Metazoa</taxon>
        <taxon>Chordata</taxon>
        <taxon>Craniata</taxon>
        <taxon>Vertebrata</taxon>
        <taxon>Euteleostomi</taxon>
        <taxon>Mammalia</taxon>
        <taxon>Eutheria</taxon>
        <taxon>Laurasiatheria</taxon>
        <taxon>Artiodactyla</taxon>
        <taxon>Suina</taxon>
        <taxon>Suidae</taxon>
        <taxon>Sus</taxon>
    </lineage>
</organism>
<dbReference type="Ensembl" id="ENSSSCT00000082182.2">
    <property type="protein sequence ID" value="ENSSSCP00000077790.1"/>
    <property type="gene ID" value="ENSSSCG00000049942.2"/>
</dbReference>
<reference evidence="1" key="1">
    <citation type="journal article" date="2020" name="Gigascience">
        <title>An improved pig reference genome sequence to enable pig genetics and genomics research.</title>
        <authorList>
            <person name="Warr A."/>
            <person name="Affara N."/>
            <person name="Aken B."/>
            <person name="Beiki H."/>
            <person name="Bickhart D.M."/>
            <person name="Billis K."/>
            <person name="Chow W."/>
            <person name="Eory L."/>
            <person name="Finlayson H.A."/>
            <person name="Flicek P."/>
            <person name="Giron C.G."/>
            <person name="Griffin D.K."/>
            <person name="Hall R."/>
            <person name="Hannum G."/>
            <person name="Hourlier T."/>
            <person name="Howe K."/>
            <person name="Hume D.A."/>
            <person name="Izuogu O."/>
            <person name="Kim K."/>
            <person name="Koren S."/>
            <person name="Liu H."/>
            <person name="Manchanda N."/>
            <person name="Martin F.J."/>
            <person name="Nonneman D.J."/>
            <person name="O'Connor R.E."/>
            <person name="Phillippy A.M."/>
            <person name="Rohrer G.A."/>
            <person name="Rosen B.D."/>
            <person name="Rund L.A."/>
            <person name="Sargent C.A."/>
            <person name="Schook L.B."/>
            <person name="Schroeder S.G."/>
            <person name="Schwartz A.S."/>
            <person name="Skinner B.M."/>
            <person name="Talbot R."/>
            <person name="Tseng E."/>
            <person name="Tuggle C.K."/>
            <person name="Watson M."/>
            <person name="Smith T.P.L."/>
            <person name="Archibald A.L."/>
        </authorList>
    </citation>
    <scope>NUCLEOTIDE SEQUENCE [LARGE SCALE GENOMIC DNA]</scope>
    <source>
        <strain evidence="1">Duroc</strain>
    </source>
</reference>
<dbReference type="AlphaFoldDB" id="A0A8W4FFZ5"/>
<dbReference type="Proteomes" id="UP000008227">
    <property type="component" value="Chromosome 13"/>
</dbReference>
<reference evidence="1" key="2">
    <citation type="submission" date="2025-08" db="UniProtKB">
        <authorList>
            <consortium name="Ensembl"/>
        </authorList>
    </citation>
    <scope>IDENTIFICATION</scope>
</reference>
<name>A0A8W4FFZ5_PIG</name>
<protein>
    <recommendedName>
        <fullName evidence="3">DUF1725 domain-containing protein</fullName>
    </recommendedName>
</protein>
<evidence type="ECO:0000313" key="1">
    <source>
        <dbReference type="Ensembl" id="ENSSSCP00000077790.1"/>
    </source>
</evidence>
<proteinExistence type="predicted"/>
<dbReference type="GeneTree" id="ENSGT00970000193590"/>
<accession>A0A8W4FFZ5</accession>
<evidence type="ECO:0008006" key="3">
    <source>
        <dbReference type="Google" id="ProtNLM"/>
    </source>
</evidence>
<keyword evidence="2" id="KW-1185">Reference proteome</keyword>